<feature type="transmembrane region" description="Helical" evidence="1">
    <location>
        <begin position="20"/>
        <end position="38"/>
    </location>
</feature>
<proteinExistence type="predicted"/>
<keyword evidence="1" id="KW-1133">Transmembrane helix</keyword>
<accession>A0ABZ0SEW3</accession>
<dbReference type="EMBL" id="CP121472">
    <property type="protein sequence ID" value="WPL19204.1"/>
    <property type="molecule type" value="Genomic_DNA"/>
</dbReference>
<dbReference type="Proteomes" id="UP001432180">
    <property type="component" value="Chromosome"/>
</dbReference>
<gene>
    <name evidence="2" type="ORF">Thiowin_04314</name>
</gene>
<sequence>MLTMARRLQDLLDITRALDFLGPLALRLYLAPLFWMAGTKKFANI</sequence>
<keyword evidence="1" id="KW-0812">Transmembrane</keyword>
<organism evidence="2 3">
    <name type="scientific">Thiorhodovibrio winogradskyi</name>
    <dbReference type="NCBI Taxonomy" id="77007"/>
    <lineage>
        <taxon>Bacteria</taxon>
        <taxon>Pseudomonadati</taxon>
        <taxon>Pseudomonadota</taxon>
        <taxon>Gammaproteobacteria</taxon>
        <taxon>Chromatiales</taxon>
        <taxon>Chromatiaceae</taxon>
        <taxon>Thiorhodovibrio</taxon>
    </lineage>
</organism>
<evidence type="ECO:0000256" key="1">
    <source>
        <dbReference type="SAM" id="Phobius"/>
    </source>
</evidence>
<keyword evidence="3" id="KW-1185">Reference proteome</keyword>
<name>A0ABZ0SEW3_9GAMM</name>
<keyword evidence="1" id="KW-0472">Membrane</keyword>
<evidence type="ECO:0000313" key="2">
    <source>
        <dbReference type="EMBL" id="WPL19204.1"/>
    </source>
</evidence>
<protein>
    <submittedName>
        <fullName evidence="2">Uncharacterized protein</fullName>
    </submittedName>
</protein>
<reference evidence="2 3" key="1">
    <citation type="journal article" date="2023" name="Microorganisms">
        <title>Thiorhodovibrio frisius and Trv. litoralis spp. nov., Two Novel Members from a Clade of Fastidious Purple Sulfur Bacteria That Exhibit Unique Red-Shifted Light-Harvesting Capabilities.</title>
        <authorList>
            <person name="Methner A."/>
            <person name="Kuzyk S.B."/>
            <person name="Petersen J."/>
            <person name="Bauer S."/>
            <person name="Brinkmann H."/>
            <person name="Sichau K."/>
            <person name="Wanner G."/>
            <person name="Wolf J."/>
            <person name="Neumann-Schaal M."/>
            <person name="Henke P."/>
            <person name="Tank M."/>
            <person name="Sproer C."/>
            <person name="Bunk B."/>
            <person name="Overmann J."/>
        </authorList>
    </citation>
    <scope>NUCLEOTIDE SEQUENCE [LARGE SCALE GENOMIC DNA]</scope>
    <source>
        <strain evidence="2 3">DSM 6702</strain>
    </source>
</reference>
<evidence type="ECO:0000313" key="3">
    <source>
        <dbReference type="Proteomes" id="UP001432180"/>
    </source>
</evidence>